<keyword evidence="1" id="KW-0812">Transmembrane</keyword>
<evidence type="ECO:0000313" key="3">
    <source>
        <dbReference type="Proteomes" id="UP000001654"/>
    </source>
</evidence>
<name>D5B9G8_ZUNPS</name>
<reference evidence="2 3" key="1">
    <citation type="journal article" date="2010" name="BMC Genomics">
        <title>The complete genome of Zunongwangia profunda SM-A87 reveals its adaptation to the deep-sea environment and ecological role in sedimentary organic nitrogen degradation.</title>
        <authorList>
            <person name="Qin Q.L."/>
            <person name="Zhang X.Y."/>
            <person name="Wang X.M."/>
            <person name="Liu G.M."/>
            <person name="Chen X.L."/>
            <person name="Xie B.B."/>
            <person name="Dang H.Y."/>
            <person name="Zhou B.C."/>
            <person name="Yu J."/>
            <person name="Zhang Y.Z."/>
        </authorList>
    </citation>
    <scope>NUCLEOTIDE SEQUENCE [LARGE SCALE GENOMIC DNA]</scope>
    <source>
        <strain evidence="3">DSM 18752 / CCTCC AB 206139 / SM-A87</strain>
    </source>
</reference>
<keyword evidence="3" id="KW-1185">Reference proteome</keyword>
<keyword evidence="1" id="KW-0472">Membrane</keyword>
<organism evidence="2 3">
    <name type="scientific">Zunongwangia profunda (strain DSM 18752 / CCTCC AB 206139 / SM-A87)</name>
    <name type="common">Wangia profunda</name>
    <dbReference type="NCBI Taxonomy" id="655815"/>
    <lineage>
        <taxon>Bacteria</taxon>
        <taxon>Pseudomonadati</taxon>
        <taxon>Bacteroidota</taxon>
        <taxon>Flavobacteriia</taxon>
        <taxon>Flavobacteriales</taxon>
        <taxon>Flavobacteriaceae</taxon>
        <taxon>Zunongwangia</taxon>
    </lineage>
</organism>
<feature type="transmembrane region" description="Helical" evidence="1">
    <location>
        <begin position="6"/>
        <end position="28"/>
    </location>
</feature>
<dbReference type="HOGENOM" id="CLU_3224227_0_0_10"/>
<keyword evidence="1" id="KW-1133">Transmembrane helix</keyword>
<accession>D5B9G8</accession>
<dbReference type="Proteomes" id="UP000001654">
    <property type="component" value="Chromosome"/>
</dbReference>
<gene>
    <name evidence="2" type="ordered locus">ZPR_3977</name>
</gene>
<evidence type="ECO:0000313" key="2">
    <source>
        <dbReference type="EMBL" id="ADF54281.1"/>
    </source>
</evidence>
<protein>
    <submittedName>
        <fullName evidence="2">Uncharacterized protein</fullName>
    </submittedName>
</protein>
<evidence type="ECO:0000256" key="1">
    <source>
        <dbReference type="SAM" id="Phobius"/>
    </source>
</evidence>
<dbReference type="EMBL" id="CP001650">
    <property type="protein sequence ID" value="ADF54281.1"/>
    <property type="molecule type" value="Genomic_DNA"/>
</dbReference>
<dbReference type="AlphaFoldDB" id="D5B9G8"/>
<proteinExistence type="predicted"/>
<dbReference type="KEGG" id="zpr:ZPR_3977"/>
<sequence length="44" mass="5427">MIVKKASWIFNDFITPIFIYYISLRFLYSHWLKTNLEKIKFPSL</sequence>